<keyword evidence="4" id="KW-0804">Transcription</keyword>
<name>A0A0D2D819_9EURO</name>
<keyword evidence="3" id="KW-0805">Transcription regulation</keyword>
<keyword evidence="5" id="KW-0539">Nucleus</keyword>
<evidence type="ECO:0000313" key="8">
    <source>
        <dbReference type="Proteomes" id="UP000053342"/>
    </source>
</evidence>
<evidence type="ECO:0000256" key="1">
    <source>
        <dbReference type="ARBA" id="ARBA00022723"/>
    </source>
</evidence>
<evidence type="ECO:0000256" key="3">
    <source>
        <dbReference type="ARBA" id="ARBA00023015"/>
    </source>
</evidence>
<dbReference type="GO" id="GO:0003677">
    <property type="term" value="F:DNA binding"/>
    <property type="evidence" value="ECO:0007669"/>
    <property type="project" value="InterPro"/>
</dbReference>
<reference evidence="7 8" key="1">
    <citation type="submission" date="2015-01" db="EMBL/GenBank/DDBJ databases">
        <title>The Genome Sequence of Exophiala oligosperma CBS72588.</title>
        <authorList>
            <consortium name="The Broad Institute Genomics Platform"/>
            <person name="Cuomo C."/>
            <person name="de Hoog S."/>
            <person name="Gorbushina A."/>
            <person name="Stielow B."/>
            <person name="Teixiera M."/>
            <person name="Abouelleil A."/>
            <person name="Chapman S.B."/>
            <person name="Priest M."/>
            <person name="Young S.K."/>
            <person name="Wortman J."/>
            <person name="Nusbaum C."/>
            <person name="Birren B."/>
        </authorList>
    </citation>
    <scope>NUCLEOTIDE SEQUENCE [LARGE SCALE GENOMIC DNA]</scope>
    <source>
        <strain evidence="7 8">CBS 72588</strain>
    </source>
</reference>
<keyword evidence="8" id="KW-1185">Reference proteome</keyword>
<evidence type="ECO:0000259" key="6">
    <source>
        <dbReference type="Pfam" id="PF04082"/>
    </source>
</evidence>
<keyword evidence="1" id="KW-0479">Metal-binding</keyword>
<dbReference type="HOGENOM" id="CLU_335240_0_0_1"/>
<dbReference type="CDD" id="cd12148">
    <property type="entry name" value="fungal_TF_MHR"/>
    <property type="match status" value="1"/>
</dbReference>
<evidence type="ECO:0000256" key="5">
    <source>
        <dbReference type="ARBA" id="ARBA00023242"/>
    </source>
</evidence>
<dbReference type="GO" id="GO:0006351">
    <property type="term" value="P:DNA-templated transcription"/>
    <property type="evidence" value="ECO:0007669"/>
    <property type="project" value="InterPro"/>
</dbReference>
<evidence type="ECO:0000256" key="2">
    <source>
        <dbReference type="ARBA" id="ARBA00022833"/>
    </source>
</evidence>
<dbReference type="GO" id="GO:0008270">
    <property type="term" value="F:zinc ion binding"/>
    <property type="evidence" value="ECO:0007669"/>
    <property type="project" value="InterPro"/>
</dbReference>
<organism evidence="7 8">
    <name type="scientific">Exophiala oligosperma</name>
    <dbReference type="NCBI Taxonomy" id="215243"/>
    <lineage>
        <taxon>Eukaryota</taxon>
        <taxon>Fungi</taxon>
        <taxon>Dikarya</taxon>
        <taxon>Ascomycota</taxon>
        <taxon>Pezizomycotina</taxon>
        <taxon>Eurotiomycetes</taxon>
        <taxon>Chaetothyriomycetidae</taxon>
        <taxon>Chaetothyriales</taxon>
        <taxon>Herpotrichiellaceae</taxon>
        <taxon>Exophiala</taxon>
    </lineage>
</organism>
<dbReference type="PANTHER" id="PTHR47660:SF7">
    <property type="entry name" value="TRANSCRIPTION FACTOR WITH C2H2 AND ZN(2)-CYS(6) DNA BINDING DOMAIN (EUROFUNG)"/>
    <property type="match status" value="1"/>
</dbReference>
<dbReference type="STRING" id="215243.A0A0D2D819"/>
<sequence length="874" mass="98543">MTILHVHIDAGVTLLAKHVETCMRSAMEEDRVICAAIETENVCTHRDLAESVSLLKAPAALRMGDTTLWGPTIPKLLTTAKNGADTNLYATAETRSTAAHQQESTTTMNSVTNGALWDGSTIVSPSGYTDSFLQNVPGSPVEGGIPSSETGDALQRSRIEGDLPQTDEADLFADVMHLEGNDITDRIQNDEIFAELDTSTIPEFLDILLPDLPDVSFGDHTLLLEGHAGQSDCREDTQSEMALPRTDKMIHHQLRDPSFQFPSTWPDITLSSLPTASVMHNNEASNQSDLAHMPPLSWKDNIIDPDGPQTNETRKERHSKQSMLVKRLIDYAITASDVSSVERRRYWESESAQVSKVFGLSQPSDPSGCIFVRMVQLYQQNILPLWPMICEKDLQDPTSLHPVLFLVAVSIGAMYLDQRASVFGDILQKGLRTALITSFIEEELTDTDTIWLAQARNTIQVVSLYSGQGLGLTYAQHLGAVLLSQSRRMGLFRRTENEDFSAPRSAEEHVAAWVRTETRRRVAFGIFRADVFMSSLMNCPPSISPEELKISLPYPDSLWQSIGNLPAEEILDALRDEAGKQNSGLLFCDLVRITLDRHEVLLNMEARDYELLLFGLQREVWKFSHDPDMFQRLTGHTPQEDEHADFLDVEVTRVFDNHSKPRDRLQIDHREMKDLILDRRRLLKALEKWNQSFNASRYRAGFSIDRGSILSSLLLFHIYHVQLNASLDVLHQIADGRCNKTTIDNQTLRKTIRWAHNSQGRKATYHASKIWSLLDNEARMNPMKKARYTMLSFMGLYHASVVLWTTYGAQGATLQPLTAPPSIGGLDLYHPSSHCHILTSIVFLYQRLKCMNWDAFADSVRRLSRYQFPRDHTC</sequence>
<accession>A0A0D2D819</accession>
<dbReference type="OrthoDB" id="654211at2759"/>
<dbReference type="RefSeq" id="XP_016258751.1">
    <property type="nucleotide sequence ID" value="XM_016410944.1"/>
</dbReference>
<evidence type="ECO:0000256" key="4">
    <source>
        <dbReference type="ARBA" id="ARBA00023163"/>
    </source>
</evidence>
<dbReference type="EMBL" id="KN847341">
    <property type="protein sequence ID" value="KIW38535.1"/>
    <property type="molecule type" value="Genomic_DNA"/>
</dbReference>
<proteinExistence type="predicted"/>
<dbReference type="Pfam" id="PF04082">
    <property type="entry name" value="Fungal_trans"/>
    <property type="match status" value="1"/>
</dbReference>
<feature type="domain" description="Xylanolytic transcriptional activator regulatory" evidence="6">
    <location>
        <begin position="378"/>
        <end position="562"/>
    </location>
</feature>
<dbReference type="GeneID" id="27361565"/>
<dbReference type="InterPro" id="IPR007219">
    <property type="entry name" value="XnlR_reg_dom"/>
</dbReference>
<protein>
    <recommendedName>
        <fullName evidence="6">Xylanolytic transcriptional activator regulatory domain-containing protein</fullName>
    </recommendedName>
</protein>
<dbReference type="Proteomes" id="UP000053342">
    <property type="component" value="Unassembled WGS sequence"/>
</dbReference>
<keyword evidence="2" id="KW-0862">Zinc</keyword>
<dbReference type="PANTHER" id="PTHR47660">
    <property type="entry name" value="TRANSCRIPTION FACTOR WITH C2H2 AND ZN(2)-CYS(6) DNA BINDING DOMAIN (EUROFUNG)-RELATED-RELATED"/>
    <property type="match status" value="1"/>
</dbReference>
<dbReference type="VEuPathDB" id="FungiDB:PV06_09491"/>
<evidence type="ECO:0000313" key="7">
    <source>
        <dbReference type="EMBL" id="KIW38535.1"/>
    </source>
</evidence>
<gene>
    <name evidence="7" type="ORF">PV06_09491</name>
</gene>
<dbReference type="AlphaFoldDB" id="A0A0D2D819"/>